<organism evidence="13 14">
    <name type="scientific">Adineta ricciae</name>
    <name type="common">Rotifer</name>
    <dbReference type="NCBI Taxonomy" id="249248"/>
    <lineage>
        <taxon>Eukaryota</taxon>
        <taxon>Metazoa</taxon>
        <taxon>Spiralia</taxon>
        <taxon>Gnathifera</taxon>
        <taxon>Rotifera</taxon>
        <taxon>Eurotatoria</taxon>
        <taxon>Bdelloidea</taxon>
        <taxon>Adinetida</taxon>
        <taxon>Adinetidae</taxon>
        <taxon>Adineta</taxon>
    </lineage>
</organism>
<dbReference type="InterPro" id="IPR011527">
    <property type="entry name" value="ABC1_TM_dom"/>
</dbReference>
<feature type="domain" description="ABC transporter" evidence="11">
    <location>
        <begin position="386"/>
        <end position="622"/>
    </location>
</feature>
<proteinExistence type="inferred from homology"/>
<evidence type="ECO:0000256" key="10">
    <source>
        <dbReference type="SAM" id="SignalP"/>
    </source>
</evidence>
<feature type="chain" id="PRO_5032464090" evidence="10">
    <location>
        <begin position="31"/>
        <end position="1189"/>
    </location>
</feature>
<feature type="transmembrane region" description="Helical" evidence="9">
    <location>
        <begin position="200"/>
        <end position="220"/>
    </location>
</feature>
<dbReference type="Gene3D" id="3.40.50.300">
    <property type="entry name" value="P-loop containing nucleotide triphosphate hydrolases"/>
    <property type="match status" value="2"/>
</dbReference>
<feature type="transmembrane region" description="Helical" evidence="9">
    <location>
        <begin position="317"/>
        <end position="338"/>
    </location>
</feature>
<comment type="similarity">
    <text evidence="2">Belongs to the ABC transporter superfamily. ABCB family. Multidrug resistance exporter (TC 3.A.1.201) subfamily.</text>
</comment>
<dbReference type="AlphaFoldDB" id="A0A815FK76"/>
<feature type="transmembrane region" description="Helical" evidence="9">
    <location>
        <begin position="276"/>
        <end position="305"/>
    </location>
</feature>
<dbReference type="GO" id="GO:0005524">
    <property type="term" value="F:ATP binding"/>
    <property type="evidence" value="ECO:0007669"/>
    <property type="project" value="UniProtKB-KW"/>
</dbReference>
<dbReference type="InterPro" id="IPR003439">
    <property type="entry name" value="ABC_transporter-like_ATP-bd"/>
</dbReference>
<evidence type="ECO:0000256" key="5">
    <source>
        <dbReference type="ARBA" id="ARBA00022741"/>
    </source>
</evidence>
<dbReference type="SUPFAM" id="SSF52540">
    <property type="entry name" value="P-loop containing nucleoside triphosphate hydrolases"/>
    <property type="match status" value="2"/>
</dbReference>
<dbReference type="PANTHER" id="PTHR43394">
    <property type="entry name" value="ATP-DEPENDENT PERMEASE MDL1, MITOCHONDRIAL"/>
    <property type="match status" value="1"/>
</dbReference>
<dbReference type="PANTHER" id="PTHR43394:SF27">
    <property type="entry name" value="ATP-DEPENDENT TRANSLOCASE ABCB1-LIKE"/>
    <property type="match status" value="1"/>
</dbReference>
<dbReference type="InterPro" id="IPR039421">
    <property type="entry name" value="Type_1_exporter"/>
</dbReference>
<sequence length="1189" mass="132397">MFTGLVLLAIHAVCVLANLALFGKITGVFAVESFDNDCHKAHRNLTALITYDSGCPLGIAVDADNNSRFYKLCHNGDTVTLATLPSSSLFRAKVMAIIYWLILIAVVVWLASFLEYTIWSIAIRRQTARMNILLFQSLLQRNVPYFDKHPASQFNSNLFGNIEMVEKGIGIDFLITLGAILCIWASLITCFIINWKLSLILFFTIPIVMTGSTIFSKLLARETENEFKSYSSAGRIVQEVVSSVRTVFSLNGAKFEQQRYEKELESTHWSTVRQRAICGIFIGWLSFSFYIVYAVGFIFASIFMSYATHSGLQITDVLVIIMMFAQCLAYFGMIVPFFQSFSEGKGAAKSVFRLIDEKRDPNLNEKDLFTEDASNEDPVCDIVGDIEFKDINLVYPSRKDVSVLHNLNLIARTNKTTALIGGSGSGKSTCMSLLLRFYEPSSGEITIDGQAITHYSIKCLRQNIGIVSQEPILFAMSIYENIRLGKLNATRKEIEEAAKEASAHDFIMKLPHKYETLVGERGIQLSGGEKQRIALARALVKQPSILLLDEATSALDNISEKIVQEALTRACKNRTTIVVAHRLTTIQNADHIYVLEKGSVIEEGTHDTLMMKDGGKYQTMVEKQQIQKFTVDENVPSEKFMEKVERNRLLSEIETADTSRKSSLPIARESMFLRLLLMNGPEWPAILIGCAACIICGLCQPIFAFLLAKLIDLLRGCDLADIRHGVLISSVVLLSLGICMFFLRFFESTAFGIAGSRLTQRIRTKAFASLLCQEVAYFDQPENSSGAVCARLYSNAKAIQDMTGTRLGALCEGLALCGFGLLFGLLLSWQLTIIVFLPFIAYAVIALIDIWINIELQDRSKAIYSEASSLAVDALHNIRTIKQLFVEHEILRRYSKLIDLAHTTATKSETLSGMLNGLYWGVDSLTLAILFWRSLILIETDQIDIHNVMMVFAFALYMTQSLRTVGMLARDIGSSISGAKVIFDLFDRIPSIDNTSDAGQELVDFRGEIEFDQVKFAYPARSTTIILKKLRLAIKAGQRVALVGSSGCGKSTIIQLLERFYDPLCGRILFDGVDIRQLNLQWLRARLGLVAQEPILFDMTVAENITYGLENISMDDIIAAATKANVHDFIQQLPQGYQTNVGMKGSFLSGGEKQRIALARVLLRQPKVLLLDEATSALDSLNEQIVQAA</sequence>
<dbReference type="SUPFAM" id="SSF90123">
    <property type="entry name" value="ABC transporter transmembrane region"/>
    <property type="match status" value="2"/>
</dbReference>
<dbReference type="PROSITE" id="PS50893">
    <property type="entry name" value="ABC_TRANSPORTER_2"/>
    <property type="match status" value="2"/>
</dbReference>
<comment type="caution">
    <text evidence="13">The sequence shown here is derived from an EMBL/GenBank/DDBJ whole genome shotgun (WGS) entry which is preliminary data.</text>
</comment>
<feature type="domain" description="ABC transporter" evidence="11">
    <location>
        <begin position="1009"/>
        <end position="1188"/>
    </location>
</feature>
<evidence type="ECO:0000259" key="12">
    <source>
        <dbReference type="PROSITE" id="PS50929"/>
    </source>
</evidence>
<dbReference type="InterPro" id="IPR017871">
    <property type="entry name" value="ABC_transporter-like_CS"/>
</dbReference>
<dbReference type="FunFam" id="3.40.50.300:FF:000913">
    <property type="entry name" value="ABC multidrug transporter SitT"/>
    <property type="match status" value="1"/>
</dbReference>
<evidence type="ECO:0000256" key="6">
    <source>
        <dbReference type="ARBA" id="ARBA00022840"/>
    </source>
</evidence>
<feature type="signal peptide" evidence="10">
    <location>
        <begin position="1"/>
        <end position="30"/>
    </location>
</feature>
<feature type="domain" description="ABC transmembrane type-1" evidence="12">
    <location>
        <begin position="2"/>
        <end position="343"/>
    </location>
</feature>
<dbReference type="InterPro" id="IPR027417">
    <property type="entry name" value="P-loop_NTPase"/>
</dbReference>
<evidence type="ECO:0000313" key="14">
    <source>
        <dbReference type="Proteomes" id="UP000663828"/>
    </source>
</evidence>
<reference evidence="13" key="1">
    <citation type="submission" date="2021-02" db="EMBL/GenBank/DDBJ databases">
        <authorList>
            <person name="Nowell W R."/>
        </authorList>
    </citation>
    <scope>NUCLEOTIDE SEQUENCE</scope>
</reference>
<dbReference type="Pfam" id="PF00005">
    <property type="entry name" value="ABC_tran"/>
    <property type="match status" value="2"/>
</dbReference>
<evidence type="ECO:0000256" key="8">
    <source>
        <dbReference type="ARBA" id="ARBA00023136"/>
    </source>
</evidence>
<keyword evidence="7 9" id="KW-1133">Transmembrane helix</keyword>
<dbReference type="InterPro" id="IPR036640">
    <property type="entry name" value="ABC1_TM_sf"/>
</dbReference>
<dbReference type="SMART" id="SM00382">
    <property type="entry name" value="AAA"/>
    <property type="match status" value="2"/>
</dbReference>
<dbReference type="Gene3D" id="1.20.1560.10">
    <property type="entry name" value="ABC transporter type 1, transmembrane domain"/>
    <property type="match status" value="1"/>
</dbReference>
<evidence type="ECO:0000256" key="9">
    <source>
        <dbReference type="SAM" id="Phobius"/>
    </source>
</evidence>
<evidence type="ECO:0000256" key="4">
    <source>
        <dbReference type="ARBA" id="ARBA00022692"/>
    </source>
</evidence>
<evidence type="ECO:0000256" key="1">
    <source>
        <dbReference type="ARBA" id="ARBA00004141"/>
    </source>
</evidence>
<dbReference type="CDD" id="cd18577">
    <property type="entry name" value="ABC_6TM_Pgp_ABCB1_D1_like"/>
    <property type="match status" value="1"/>
</dbReference>
<dbReference type="Pfam" id="PF00664">
    <property type="entry name" value="ABC_membrane"/>
    <property type="match status" value="2"/>
</dbReference>
<dbReference type="GO" id="GO:0015421">
    <property type="term" value="F:ABC-type oligopeptide transporter activity"/>
    <property type="evidence" value="ECO:0007669"/>
    <property type="project" value="TreeGrafter"/>
</dbReference>
<keyword evidence="8 9" id="KW-0472">Membrane</keyword>
<dbReference type="Proteomes" id="UP000663828">
    <property type="component" value="Unassembled WGS sequence"/>
</dbReference>
<keyword evidence="3" id="KW-0813">Transport</keyword>
<dbReference type="EMBL" id="CAJNOR010002674">
    <property type="protein sequence ID" value="CAF1326559.1"/>
    <property type="molecule type" value="Genomic_DNA"/>
</dbReference>
<keyword evidence="10" id="KW-0732">Signal</keyword>
<feature type="transmembrane region" description="Helical" evidence="9">
    <location>
        <begin position="173"/>
        <end position="194"/>
    </location>
</feature>
<evidence type="ECO:0000259" key="11">
    <source>
        <dbReference type="PROSITE" id="PS50893"/>
    </source>
</evidence>
<dbReference type="GO" id="GO:0090374">
    <property type="term" value="P:oligopeptide export from mitochondrion"/>
    <property type="evidence" value="ECO:0007669"/>
    <property type="project" value="TreeGrafter"/>
</dbReference>
<accession>A0A815FK76</accession>
<dbReference type="PROSITE" id="PS50929">
    <property type="entry name" value="ABC_TM1F"/>
    <property type="match status" value="2"/>
</dbReference>
<feature type="transmembrane region" description="Helical" evidence="9">
    <location>
        <begin position="807"/>
        <end position="827"/>
    </location>
</feature>
<comment type="subcellular location">
    <subcellularLocation>
        <location evidence="1">Membrane</location>
        <topology evidence="1">Multi-pass membrane protein</topology>
    </subcellularLocation>
</comment>
<evidence type="ECO:0000256" key="3">
    <source>
        <dbReference type="ARBA" id="ARBA00022448"/>
    </source>
</evidence>
<keyword evidence="5" id="KW-0547">Nucleotide-binding</keyword>
<dbReference type="FunFam" id="3.40.50.300:FF:000205">
    <property type="entry name" value="ABC transporter B family member 4"/>
    <property type="match status" value="1"/>
</dbReference>
<dbReference type="GO" id="GO:0005743">
    <property type="term" value="C:mitochondrial inner membrane"/>
    <property type="evidence" value="ECO:0007669"/>
    <property type="project" value="TreeGrafter"/>
</dbReference>
<feature type="transmembrane region" description="Helical" evidence="9">
    <location>
        <begin position="726"/>
        <end position="746"/>
    </location>
</feature>
<keyword evidence="6" id="KW-0067">ATP-binding</keyword>
<feature type="transmembrane region" description="Helical" evidence="9">
    <location>
        <begin position="833"/>
        <end position="852"/>
    </location>
</feature>
<dbReference type="CDD" id="cd18578">
    <property type="entry name" value="ABC_6TM_Pgp_ABCB1_D2_like"/>
    <property type="match status" value="1"/>
</dbReference>
<dbReference type="GO" id="GO:0016887">
    <property type="term" value="F:ATP hydrolysis activity"/>
    <property type="evidence" value="ECO:0007669"/>
    <property type="project" value="InterPro"/>
</dbReference>
<gene>
    <name evidence="13" type="ORF">XAT740_LOCUS30205</name>
</gene>
<evidence type="ECO:0000313" key="13">
    <source>
        <dbReference type="EMBL" id="CAF1326559.1"/>
    </source>
</evidence>
<name>A0A815FK76_ADIRI</name>
<evidence type="ECO:0000256" key="7">
    <source>
        <dbReference type="ARBA" id="ARBA00022989"/>
    </source>
</evidence>
<dbReference type="InterPro" id="IPR003593">
    <property type="entry name" value="AAA+_ATPase"/>
</dbReference>
<feature type="transmembrane region" description="Helical" evidence="9">
    <location>
        <begin position="97"/>
        <end position="119"/>
    </location>
</feature>
<evidence type="ECO:0000256" key="2">
    <source>
        <dbReference type="ARBA" id="ARBA00007577"/>
    </source>
</evidence>
<keyword evidence="14" id="KW-1185">Reference proteome</keyword>
<protein>
    <submittedName>
        <fullName evidence="13">Uncharacterized protein</fullName>
    </submittedName>
</protein>
<dbReference type="CDD" id="cd03249">
    <property type="entry name" value="ABC_MTABC3_MDL1_MDL2"/>
    <property type="match status" value="1"/>
</dbReference>
<feature type="transmembrane region" description="Helical" evidence="9">
    <location>
        <begin position="683"/>
        <end position="706"/>
    </location>
</feature>
<feature type="domain" description="ABC transmembrane type-1" evidence="12">
    <location>
        <begin position="687"/>
        <end position="974"/>
    </location>
</feature>
<dbReference type="PROSITE" id="PS00211">
    <property type="entry name" value="ABC_TRANSPORTER_1"/>
    <property type="match status" value="2"/>
</dbReference>
<feature type="non-terminal residue" evidence="13">
    <location>
        <position position="1189"/>
    </location>
</feature>
<keyword evidence="4 9" id="KW-0812">Transmembrane</keyword>